<protein>
    <recommendedName>
        <fullName evidence="1">Glycosyl transferase family 28 C-terminal domain-containing protein</fullName>
    </recommendedName>
</protein>
<dbReference type="AlphaFoldDB" id="A0A941HZ21"/>
<organism evidence="2 3">
    <name type="scientific">Phycicoccus avicenniae</name>
    <dbReference type="NCBI Taxonomy" id="2828860"/>
    <lineage>
        <taxon>Bacteria</taxon>
        <taxon>Bacillati</taxon>
        <taxon>Actinomycetota</taxon>
        <taxon>Actinomycetes</taxon>
        <taxon>Micrococcales</taxon>
        <taxon>Intrasporangiaceae</taxon>
        <taxon>Phycicoccus</taxon>
    </lineage>
</organism>
<dbReference type="EMBL" id="JAGSNF010000001">
    <property type="protein sequence ID" value="MBR7741786.1"/>
    <property type="molecule type" value="Genomic_DNA"/>
</dbReference>
<dbReference type="Gene3D" id="3.40.50.2000">
    <property type="entry name" value="Glycogen Phosphorylase B"/>
    <property type="match status" value="1"/>
</dbReference>
<gene>
    <name evidence="2" type="ORF">KC207_00560</name>
</gene>
<dbReference type="Proteomes" id="UP000677016">
    <property type="component" value="Unassembled WGS sequence"/>
</dbReference>
<name>A0A941HZ21_9MICO</name>
<feature type="domain" description="Glycosyl transferase family 28 C-terminal" evidence="1">
    <location>
        <begin position="225"/>
        <end position="278"/>
    </location>
</feature>
<dbReference type="RefSeq" id="WP_211600954.1">
    <property type="nucleotide sequence ID" value="NZ_JAGSNF010000001.1"/>
</dbReference>
<dbReference type="SUPFAM" id="SSF53756">
    <property type="entry name" value="UDP-Glycosyltransferase/glycogen phosphorylase"/>
    <property type="match status" value="1"/>
</dbReference>
<evidence type="ECO:0000313" key="2">
    <source>
        <dbReference type="EMBL" id="MBR7741786.1"/>
    </source>
</evidence>
<sequence length="337" mass="35939">MIAWYVHHVGRGHAARAAAVARHLRHDVVGLGSGPAPRPWPGAWEPLERDDLGAAPADVTARGTLHWVPRHDRGLADRSARIVERLTTLRPALVVVDVSVEVALLARLCGIPVVVVALPGDRDDRVHGLAYEAAEALLAPWPPGTHDVSWPDRLRERTWAVGAFGRLDGMPVRPTSRGPVGRVLLLWGGGGRSTTDADVAAARAATPGWEWTECSGDDPADVVHDRLAAADVVVTHGGQNAVAEVAAARRPAVVVAQERPFDEQRATARVVDRMGIAVGLEAWPDAAEWPDVLRRAEARGGEGWAAWSSGTGALEAATRLDALAEERSPVRVPEAAR</sequence>
<accession>A0A941HZ21</accession>
<dbReference type="PANTHER" id="PTHR21015">
    <property type="entry name" value="UDP-N-ACETYLGLUCOSAMINE--N-ACETYLMURAMYL-(PENTAPEPTIDE) PYROPHOSPHORYL-UNDECAPRENOL N-ACETYLGLUCOSAMINE TRANSFERASE 1"/>
    <property type="match status" value="1"/>
</dbReference>
<reference evidence="2" key="1">
    <citation type="submission" date="2021-04" db="EMBL/GenBank/DDBJ databases">
        <title>Phycicoccus avicenniae sp. nov., a novel endophytic actinomycetes isolated from branch of Avicennia mariana.</title>
        <authorList>
            <person name="Tuo L."/>
        </authorList>
    </citation>
    <scope>NUCLEOTIDE SEQUENCE</scope>
    <source>
        <strain evidence="2">BSK3Z-2</strain>
    </source>
</reference>
<evidence type="ECO:0000259" key="1">
    <source>
        <dbReference type="Pfam" id="PF04101"/>
    </source>
</evidence>
<keyword evidence="3" id="KW-1185">Reference proteome</keyword>
<proteinExistence type="predicted"/>
<dbReference type="PANTHER" id="PTHR21015:SF22">
    <property type="entry name" value="GLYCOSYLTRANSFERASE"/>
    <property type="match status" value="1"/>
</dbReference>
<comment type="caution">
    <text evidence="2">The sequence shown here is derived from an EMBL/GenBank/DDBJ whole genome shotgun (WGS) entry which is preliminary data.</text>
</comment>
<dbReference type="InterPro" id="IPR007235">
    <property type="entry name" value="Glyco_trans_28_C"/>
</dbReference>
<dbReference type="Pfam" id="PF04101">
    <property type="entry name" value="Glyco_tran_28_C"/>
    <property type="match status" value="1"/>
</dbReference>
<evidence type="ECO:0000313" key="3">
    <source>
        <dbReference type="Proteomes" id="UP000677016"/>
    </source>
</evidence>
<dbReference type="GO" id="GO:0016758">
    <property type="term" value="F:hexosyltransferase activity"/>
    <property type="evidence" value="ECO:0007669"/>
    <property type="project" value="InterPro"/>
</dbReference>